<dbReference type="PROSITE" id="PS50240">
    <property type="entry name" value="TRYPSIN_DOM"/>
    <property type="match status" value="1"/>
</dbReference>
<dbReference type="SUPFAM" id="SSF50494">
    <property type="entry name" value="Trypsin-like serine proteases"/>
    <property type="match status" value="1"/>
</dbReference>
<dbReference type="PROSITE" id="PS00135">
    <property type="entry name" value="TRYPSIN_SER"/>
    <property type="match status" value="1"/>
</dbReference>
<evidence type="ECO:0000256" key="3">
    <source>
        <dbReference type="ARBA" id="ARBA00022825"/>
    </source>
</evidence>
<dbReference type="GO" id="GO:0004252">
    <property type="term" value="F:serine-type endopeptidase activity"/>
    <property type="evidence" value="ECO:0007669"/>
    <property type="project" value="InterPro"/>
</dbReference>
<protein>
    <recommendedName>
        <fullName evidence="5">Peptidase S1 domain-containing protein</fullName>
    </recommendedName>
</protein>
<keyword evidence="1" id="KW-0645">Protease</keyword>
<dbReference type="InterPro" id="IPR033116">
    <property type="entry name" value="TRYPSIN_SER"/>
</dbReference>
<evidence type="ECO:0000313" key="6">
    <source>
        <dbReference type="EMBL" id="CAB3387827.1"/>
    </source>
</evidence>
<dbReference type="AlphaFoldDB" id="A0A8S1EC80"/>
<dbReference type="Gene3D" id="2.40.10.10">
    <property type="entry name" value="Trypsin-like serine proteases"/>
    <property type="match status" value="2"/>
</dbReference>
<proteinExistence type="predicted"/>
<dbReference type="Pfam" id="PF00089">
    <property type="entry name" value="Trypsin"/>
    <property type="match status" value="1"/>
</dbReference>
<keyword evidence="2" id="KW-0378">Hydrolase</keyword>
<sequence length="121" mass="13222">MHEGYSHKHFHNDICIVHLDEWARGEGIATVRLPSRSQVKETFAGRTATVSGWGGISNAEAPINPELKYADVTIRDNQICSYIYPEAVADETRLCTYNPDGSGICHGDSGGPLTITESDTE</sequence>
<name>A0A8S1EC80_9INSE</name>
<dbReference type="OrthoDB" id="5597713at2759"/>
<keyword evidence="3" id="KW-0720">Serine protease</keyword>
<feature type="domain" description="Peptidase S1" evidence="5">
    <location>
        <begin position="1"/>
        <end position="121"/>
    </location>
</feature>
<dbReference type="PANTHER" id="PTHR24276">
    <property type="entry name" value="POLYSERASE-RELATED"/>
    <property type="match status" value="1"/>
</dbReference>
<evidence type="ECO:0000256" key="2">
    <source>
        <dbReference type="ARBA" id="ARBA00022801"/>
    </source>
</evidence>
<dbReference type="InterPro" id="IPR001254">
    <property type="entry name" value="Trypsin_dom"/>
</dbReference>
<keyword evidence="4" id="KW-1015">Disulfide bond</keyword>
<organism evidence="6 7">
    <name type="scientific">Cloeon dipterum</name>
    <dbReference type="NCBI Taxonomy" id="197152"/>
    <lineage>
        <taxon>Eukaryota</taxon>
        <taxon>Metazoa</taxon>
        <taxon>Ecdysozoa</taxon>
        <taxon>Arthropoda</taxon>
        <taxon>Hexapoda</taxon>
        <taxon>Insecta</taxon>
        <taxon>Pterygota</taxon>
        <taxon>Palaeoptera</taxon>
        <taxon>Ephemeroptera</taxon>
        <taxon>Pisciforma</taxon>
        <taxon>Baetidae</taxon>
        <taxon>Cloeon</taxon>
    </lineage>
</organism>
<evidence type="ECO:0000256" key="1">
    <source>
        <dbReference type="ARBA" id="ARBA00022670"/>
    </source>
</evidence>
<reference evidence="6 7" key="1">
    <citation type="submission" date="2020-04" db="EMBL/GenBank/DDBJ databases">
        <authorList>
            <person name="Alioto T."/>
            <person name="Alioto T."/>
            <person name="Gomez Garrido J."/>
        </authorList>
    </citation>
    <scope>NUCLEOTIDE SEQUENCE [LARGE SCALE GENOMIC DNA]</scope>
</reference>
<dbReference type="InterPro" id="IPR009003">
    <property type="entry name" value="Peptidase_S1_PA"/>
</dbReference>
<evidence type="ECO:0000313" key="7">
    <source>
        <dbReference type="Proteomes" id="UP000494165"/>
    </source>
</evidence>
<gene>
    <name evidence="6" type="ORF">CLODIP_2_CD12259</name>
</gene>
<dbReference type="EMBL" id="CADEPI010000632">
    <property type="protein sequence ID" value="CAB3387827.1"/>
    <property type="molecule type" value="Genomic_DNA"/>
</dbReference>
<dbReference type="Proteomes" id="UP000494165">
    <property type="component" value="Unassembled WGS sequence"/>
</dbReference>
<evidence type="ECO:0000256" key="4">
    <source>
        <dbReference type="ARBA" id="ARBA00023157"/>
    </source>
</evidence>
<dbReference type="InterPro" id="IPR050430">
    <property type="entry name" value="Peptidase_S1"/>
</dbReference>
<evidence type="ECO:0000259" key="5">
    <source>
        <dbReference type="PROSITE" id="PS50240"/>
    </source>
</evidence>
<dbReference type="PANTHER" id="PTHR24276:SF98">
    <property type="entry name" value="FI18310P1-RELATED"/>
    <property type="match status" value="1"/>
</dbReference>
<dbReference type="GO" id="GO:0006508">
    <property type="term" value="P:proteolysis"/>
    <property type="evidence" value="ECO:0007669"/>
    <property type="project" value="UniProtKB-KW"/>
</dbReference>
<comment type="caution">
    <text evidence="6">The sequence shown here is derived from an EMBL/GenBank/DDBJ whole genome shotgun (WGS) entry which is preliminary data.</text>
</comment>
<accession>A0A8S1EC80</accession>
<dbReference type="InterPro" id="IPR043504">
    <property type="entry name" value="Peptidase_S1_PA_chymotrypsin"/>
</dbReference>
<keyword evidence="7" id="KW-1185">Reference proteome</keyword>